<evidence type="ECO:0000256" key="6">
    <source>
        <dbReference type="ARBA" id="ARBA00022960"/>
    </source>
</evidence>
<comment type="subcellular location">
    <subcellularLocation>
        <location evidence="10 11">Cytoplasm</location>
    </subcellularLocation>
</comment>
<evidence type="ECO:0000259" key="14">
    <source>
        <dbReference type="Pfam" id="PF08245"/>
    </source>
</evidence>
<keyword evidence="9 10" id="KW-0961">Cell wall biogenesis/degradation</keyword>
<feature type="domain" description="Mur ligase central" evidence="14">
    <location>
        <begin position="112"/>
        <end position="297"/>
    </location>
</feature>
<reference evidence="15 16" key="1">
    <citation type="submission" date="2013-09" db="EMBL/GenBank/DDBJ databases">
        <authorList>
            <person name="Durkin A.S."/>
            <person name="Haft D.R."/>
            <person name="McCorrison J."/>
            <person name="Torralba M."/>
            <person name="Gillis M."/>
            <person name="Haft D.H."/>
            <person name="Methe B."/>
            <person name="Sutton G."/>
            <person name="Nelson K.E."/>
        </authorList>
    </citation>
    <scope>NUCLEOTIDE SEQUENCE [LARGE SCALE GENOMIC DNA]</scope>
    <source>
        <strain evidence="15 16">BV3C16-1</strain>
    </source>
</reference>
<dbReference type="UniPathway" id="UPA00219"/>
<dbReference type="Gene3D" id="3.40.1390.10">
    <property type="entry name" value="MurE/MurF, N-terminal domain"/>
    <property type="match status" value="1"/>
</dbReference>
<dbReference type="RefSeq" id="WP_023054397.1">
    <property type="nucleotide sequence ID" value="NZ_AWXA01000053.1"/>
</dbReference>
<dbReference type="InterPro" id="IPR000713">
    <property type="entry name" value="Mur_ligase_N"/>
</dbReference>
<dbReference type="GO" id="GO:0008360">
    <property type="term" value="P:regulation of cell shape"/>
    <property type="evidence" value="ECO:0007669"/>
    <property type="project" value="UniProtKB-KW"/>
</dbReference>
<dbReference type="GO" id="GO:0071555">
    <property type="term" value="P:cell wall organization"/>
    <property type="evidence" value="ECO:0007669"/>
    <property type="project" value="UniProtKB-KW"/>
</dbReference>
<accession>U7UCJ1</accession>
<evidence type="ECO:0000256" key="11">
    <source>
        <dbReference type="RuleBase" id="RU004136"/>
    </source>
</evidence>
<dbReference type="Pfam" id="PF02875">
    <property type="entry name" value="Mur_ligase_C"/>
    <property type="match status" value="1"/>
</dbReference>
<dbReference type="SUPFAM" id="SSF53244">
    <property type="entry name" value="MurD-like peptide ligases, peptide-binding domain"/>
    <property type="match status" value="1"/>
</dbReference>
<dbReference type="NCBIfam" id="TIGR01143">
    <property type="entry name" value="murF"/>
    <property type="match status" value="1"/>
</dbReference>
<dbReference type="InterPro" id="IPR035911">
    <property type="entry name" value="MurE/MurF_N"/>
</dbReference>
<dbReference type="GO" id="GO:0005524">
    <property type="term" value="F:ATP binding"/>
    <property type="evidence" value="ECO:0007669"/>
    <property type="project" value="UniProtKB-UniRule"/>
</dbReference>
<dbReference type="InterPro" id="IPR036615">
    <property type="entry name" value="Mur_ligase_C_dom_sf"/>
</dbReference>
<feature type="domain" description="Mur ligase N-terminal catalytic" evidence="12">
    <location>
        <begin position="29"/>
        <end position="74"/>
    </location>
</feature>
<dbReference type="EC" id="6.3.2.10" evidence="10 11"/>
<evidence type="ECO:0000256" key="8">
    <source>
        <dbReference type="ARBA" id="ARBA00023306"/>
    </source>
</evidence>
<dbReference type="STRING" id="1111454.HMPREF1250_1703"/>
<dbReference type="OrthoDB" id="9801978at2"/>
<keyword evidence="16" id="KW-1185">Reference proteome</keyword>
<keyword evidence="6 10" id="KW-0133">Cell shape</keyword>
<dbReference type="GO" id="GO:0005737">
    <property type="term" value="C:cytoplasm"/>
    <property type="evidence" value="ECO:0007669"/>
    <property type="project" value="UniProtKB-SubCell"/>
</dbReference>
<evidence type="ECO:0000313" key="15">
    <source>
        <dbReference type="EMBL" id="ERT57090.1"/>
    </source>
</evidence>
<dbReference type="EMBL" id="AWXA01000053">
    <property type="protein sequence ID" value="ERT57090.1"/>
    <property type="molecule type" value="Genomic_DNA"/>
</dbReference>
<dbReference type="PANTHER" id="PTHR43024:SF1">
    <property type="entry name" value="UDP-N-ACETYLMURAMOYL-TRIPEPTIDE--D-ALANYL-D-ALANINE LIGASE"/>
    <property type="match status" value="1"/>
</dbReference>
<comment type="function">
    <text evidence="10 11">Involved in cell wall formation. Catalyzes the final step in the synthesis of UDP-N-acetylmuramoyl-pentapeptide, the precursor of murein.</text>
</comment>
<evidence type="ECO:0000256" key="9">
    <source>
        <dbReference type="ARBA" id="ARBA00023316"/>
    </source>
</evidence>
<dbReference type="Pfam" id="PF08245">
    <property type="entry name" value="Mur_ligase_M"/>
    <property type="match status" value="1"/>
</dbReference>
<dbReference type="InterPro" id="IPR004101">
    <property type="entry name" value="Mur_ligase_C"/>
</dbReference>
<sequence length="457" mass="49198">MAAFTIAEVIEATGARLLRRGNRENAFSSIDTDTRTLSPGSLFVALQGDTFDGHRFIAAALEGGAAGVLVARETEKYGDGDCTVFLVTDTLKAYQDLARFHRRRFAIPVIAVTGSVGKTSTRSIIATVLAQKYNVLQTEKNFNNEIGLPKTLLNLTEDHGVCVVEMGMRGLGQIAELAAIAEPTIGVVTNVGKSHIELLGSQENIAKAKAELVAALPSDGVAVLNQDDRYVAAMADICRAKSVTYGVLSNAVIRGCRIEANEKGLRFSCRCFDLMFDITMPVIGKYTVYNALAAVAVGRVLGLSEHQMRKGLSEYGGVPMRLELVRLDPYTFINDAYNANPASMSEAVSTLASLTTGRKIAVLGGMLELGDWTEREHRTVGRQIAAASIDALIVLGDEAAFIADEAKKEGMVNVWITANHDEAAAMLKSVLLPGDTVLLKGSRGFAMEKILTYFERK</sequence>
<gene>
    <name evidence="10 15" type="primary">murF</name>
    <name evidence="15" type="ORF">HMPREF1250_1703</name>
</gene>
<dbReference type="GO" id="GO:0008766">
    <property type="term" value="F:UDP-N-acetylmuramoylalanyl-D-glutamyl-2,6-diaminopimelate-D-alanyl-D-alanine ligase activity"/>
    <property type="evidence" value="ECO:0007669"/>
    <property type="project" value="RHEA"/>
</dbReference>
<feature type="binding site" evidence="10">
    <location>
        <begin position="114"/>
        <end position="120"/>
    </location>
    <ligand>
        <name>ATP</name>
        <dbReference type="ChEBI" id="CHEBI:30616"/>
    </ligand>
</feature>
<evidence type="ECO:0000256" key="2">
    <source>
        <dbReference type="ARBA" id="ARBA00022598"/>
    </source>
</evidence>
<keyword evidence="4 10" id="KW-0547">Nucleotide-binding</keyword>
<dbReference type="InterPro" id="IPR005863">
    <property type="entry name" value="UDP-N-AcMur_synth"/>
</dbReference>
<dbReference type="InterPro" id="IPR051046">
    <property type="entry name" value="MurCDEF_CellWall_CoF430Synth"/>
</dbReference>
<comment type="caution">
    <text evidence="15">The sequence shown here is derived from an EMBL/GenBank/DDBJ whole genome shotgun (WGS) entry which is preliminary data.</text>
</comment>
<keyword evidence="3 10" id="KW-0132">Cell division</keyword>
<comment type="similarity">
    <text evidence="10">Belongs to the MurCDEF family. MurF subfamily.</text>
</comment>
<proteinExistence type="inferred from homology"/>
<name>U7UCJ1_9FIRM</name>
<dbReference type="Gene3D" id="3.40.1190.10">
    <property type="entry name" value="Mur-like, catalytic domain"/>
    <property type="match status" value="1"/>
</dbReference>
<dbReference type="GO" id="GO:0051301">
    <property type="term" value="P:cell division"/>
    <property type="evidence" value="ECO:0007669"/>
    <property type="project" value="UniProtKB-KW"/>
</dbReference>
<keyword evidence="1 10" id="KW-0963">Cytoplasm</keyword>
<organism evidence="15 16">
    <name type="scientific">Megasphaera vaginalis</name>
    <name type="common">ex Srinivasan et al. 2021</name>
    <dbReference type="NCBI Taxonomy" id="1111454"/>
    <lineage>
        <taxon>Bacteria</taxon>
        <taxon>Bacillati</taxon>
        <taxon>Bacillota</taxon>
        <taxon>Negativicutes</taxon>
        <taxon>Veillonellales</taxon>
        <taxon>Veillonellaceae</taxon>
        <taxon>Megasphaera</taxon>
    </lineage>
</organism>
<dbReference type="SUPFAM" id="SSF63418">
    <property type="entry name" value="MurE/MurF N-terminal domain"/>
    <property type="match status" value="1"/>
</dbReference>
<dbReference type="GO" id="GO:0009252">
    <property type="term" value="P:peptidoglycan biosynthetic process"/>
    <property type="evidence" value="ECO:0007669"/>
    <property type="project" value="UniProtKB-UniRule"/>
</dbReference>
<dbReference type="InterPro" id="IPR036565">
    <property type="entry name" value="Mur-like_cat_sf"/>
</dbReference>
<evidence type="ECO:0000256" key="5">
    <source>
        <dbReference type="ARBA" id="ARBA00022840"/>
    </source>
</evidence>
<dbReference type="PANTHER" id="PTHR43024">
    <property type="entry name" value="UDP-N-ACETYLMURAMOYL-TRIPEPTIDE--D-ALANYL-D-ALANINE LIGASE"/>
    <property type="match status" value="1"/>
</dbReference>
<keyword evidence="7 10" id="KW-0573">Peptidoglycan synthesis</keyword>
<dbReference type="Proteomes" id="UP000017090">
    <property type="component" value="Unassembled WGS sequence"/>
</dbReference>
<evidence type="ECO:0000256" key="3">
    <source>
        <dbReference type="ARBA" id="ARBA00022618"/>
    </source>
</evidence>
<evidence type="ECO:0000256" key="4">
    <source>
        <dbReference type="ARBA" id="ARBA00022741"/>
    </source>
</evidence>
<dbReference type="SUPFAM" id="SSF53623">
    <property type="entry name" value="MurD-like peptide ligases, catalytic domain"/>
    <property type="match status" value="1"/>
</dbReference>
<keyword evidence="5 10" id="KW-0067">ATP-binding</keyword>
<evidence type="ECO:0000256" key="7">
    <source>
        <dbReference type="ARBA" id="ARBA00022984"/>
    </source>
</evidence>
<dbReference type="PATRIC" id="fig|1111454.3.peg.1993"/>
<keyword evidence="2 10" id="KW-0436">Ligase</keyword>
<keyword evidence="8 10" id="KW-0131">Cell cycle</keyword>
<comment type="catalytic activity">
    <reaction evidence="10 11">
        <text>D-alanyl-D-alanine + UDP-N-acetyl-alpha-D-muramoyl-L-alanyl-gamma-D-glutamyl-meso-2,6-diaminopimelate + ATP = UDP-N-acetyl-alpha-D-muramoyl-L-alanyl-gamma-D-glutamyl-meso-2,6-diaminopimeloyl-D-alanyl-D-alanine + ADP + phosphate + H(+)</text>
        <dbReference type="Rhea" id="RHEA:28374"/>
        <dbReference type="ChEBI" id="CHEBI:15378"/>
        <dbReference type="ChEBI" id="CHEBI:30616"/>
        <dbReference type="ChEBI" id="CHEBI:43474"/>
        <dbReference type="ChEBI" id="CHEBI:57822"/>
        <dbReference type="ChEBI" id="CHEBI:61386"/>
        <dbReference type="ChEBI" id="CHEBI:83905"/>
        <dbReference type="ChEBI" id="CHEBI:456216"/>
        <dbReference type="EC" id="6.3.2.10"/>
    </reaction>
</comment>
<comment type="pathway">
    <text evidence="10 11">Cell wall biogenesis; peptidoglycan biosynthesis.</text>
</comment>
<evidence type="ECO:0000256" key="10">
    <source>
        <dbReference type="HAMAP-Rule" id="MF_02019"/>
    </source>
</evidence>
<dbReference type="eggNOG" id="COG0770">
    <property type="taxonomic scope" value="Bacteria"/>
</dbReference>
<evidence type="ECO:0000259" key="13">
    <source>
        <dbReference type="Pfam" id="PF02875"/>
    </source>
</evidence>
<evidence type="ECO:0000259" key="12">
    <source>
        <dbReference type="Pfam" id="PF01225"/>
    </source>
</evidence>
<dbReference type="HAMAP" id="MF_02019">
    <property type="entry name" value="MurF"/>
    <property type="match status" value="1"/>
</dbReference>
<evidence type="ECO:0000256" key="1">
    <source>
        <dbReference type="ARBA" id="ARBA00022490"/>
    </source>
</evidence>
<evidence type="ECO:0000313" key="16">
    <source>
        <dbReference type="Proteomes" id="UP000017090"/>
    </source>
</evidence>
<feature type="domain" description="Mur ligase C-terminal" evidence="13">
    <location>
        <begin position="320"/>
        <end position="443"/>
    </location>
</feature>
<dbReference type="Pfam" id="PF01225">
    <property type="entry name" value="Mur_ligase"/>
    <property type="match status" value="1"/>
</dbReference>
<protein>
    <recommendedName>
        <fullName evidence="10 11">UDP-N-acetylmuramoyl-tripeptide--D-alanyl-D-alanine ligase</fullName>
        <ecNumber evidence="10 11">6.3.2.10</ecNumber>
    </recommendedName>
    <alternativeName>
        <fullName evidence="10">D-alanyl-D-alanine-adding enzyme</fullName>
    </alternativeName>
</protein>
<dbReference type="GO" id="GO:0047480">
    <property type="term" value="F:UDP-N-acetylmuramoyl-tripeptide-D-alanyl-D-alanine ligase activity"/>
    <property type="evidence" value="ECO:0007669"/>
    <property type="project" value="UniProtKB-UniRule"/>
</dbReference>
<dbReference type="AlphaFoldDB" id="U7UCJ1"/>
<dbReference type="Gene3D" id="3.90.190.20">
    <property type="entry name" value="Mur ligase, C-terminal domain"/>
    <property type="match status" value="1"/>
</dbReference>
<dbReference type="InterPro" id="IPR013221">
    <property type="entry name" value="Mur_ligase_cen"/>
</dbReference>